<evidence type="ECO:0000256" key="6">
    <source>
        <dbReference type="RuleBase" id="RU003355"/>
    </source>
</evidence>
<keyword evidence="10" id="KW-1185">Reference proteome</keyword>
<reference evidence="9" key="2">
    <citation type="submission" date="2023-05" db="EMBL/GenBank/DDBJ databases">
        <authorList>
            <consortium name="Lawrence Berkeley National Laboratory"/>
            <person name="Steindorff A."/>
            <person name="Hensen N."/>
            <person name="Bonometti L."/>
            <person name="Westerberg I."/>
            <person name="Brannstrom I.O."/>
            <person name="Guillou S."/>
            <person name="Cros-Aarteil S."/>
            <person name="Calhoun S."/>
            <person name="Haridas S."/>
            <person name="Kuo A."/>
            <person name="Mondo S."/>
            <person name="Pangilinan J."/>
            <person name="Riley R."/>
            <person name="Labutti K."/>
            <person name="Andreopoulos B."/>
            <person name="Lipzen A."/>
            <person name="Chen C."/>
            <person name="Yanf M."/>
            <person name="Daum C."/>
            <person name="Ng V."/>
            <person name="Clum A."/>
            <person name="Ohm R."/>
            <person name="Martin F."/>
            <person name="Silar P."/>
            <person name="Natvig D."/>
            <person name="Lalanne C."/>
            <person name="Gautier V."/>
            <person name="Ament-Velasquez S.L."/>
            <person name="Kruys A."/>
            <person name="Hutchinson M.I."/>
            <person name="Powell A.J."/>
            <person name="Barry K."/>
            <person name="Miller A.N."/>
            <person name="Grigoriev I.V."/>
            <person name="Debuchy R."/>
            <person name="Gladieux P."/>
            <person name="Thoren M.H."/>
            <person name="Johannesson H."/>
        </authorList>
    </citation>
    <scope>NUCLEOTIDE SEQUENCE</scope>
    <source>
        <strain evidence="9">CBS 731.68</strain>
    </source>
</reference>
<evidence type="ECO:0000256" key="1">
    <source>
        <dbReference type="ARBA" id="ARBA00011073"/>
    </source>
</evidence>
<evidence type="ECO:0000256" key="3">
    <source>
        <dbReference type="ARBA" id="ARBA00022801"/>
    </source>
</evidence>
<evidence type="ECO:0000256" key="7">
    <source>
        <dbReference type="SAM" id="SignalP"/>
    </source>
</evidence>
<feature type="active site" description="Charge relay system" evidence="5">
    <location>
        <position position="367"/>
    </location>
</feature>
<keyword evidence="3 5" id="KW-0378">Hydrolase</keyword>
<comment type="similarity">
    <text evidence="1 5 6">Belongs to the peptidase S8 family.</text>
</comment>
<feature type="active site" description="Charge relay system" evidence="5">
    <location>
        <position position="178"/>
    </location>
</feature>
<dbReference type="PROSITE" id="PS00138">
    <property type="entry name" value="SUBTILASE_SER"/>
    <property type="match status" value="1"/>
</dbReference>
<keyword evidence="4 5" id="KW-0720">Serine protease</keyword>
<evidence type="ECO:0000259" key="8">
    <source>
        <dbReference type="Pfam" id="PF00082"/>
    </source>
</evidence>
<dbReference type="Proteomes" id="UP001302602">
    <property type="component" value="Unassembled WGS sequence"/>
</dbReference>
<dbReference type="SUPFAM" id="SSF52743">
    <property type="entry name" value="Subtilisin-like"/>
    <property type="match status" value="1"/>
</dbReference>
<accession>A0AAN6Z483</accession>
<dbReference type="PROSITE" id="PS00137">
    <property type="entry name" value="SUBTILASE_HIS"/>
    <property type="match status" value="1"/>
</dbReference>
<keyword evidence="2 5" id="KW-0645">Protease</keyword>
<dbReference type="InterPro" id="IPR023828">
    <property type="entry name" value="Peptidase_S8_Ser-AS"/>
</dbReference>
<dbReference type="InterPro" id="IPR023827">
    <property type="entry name" value="Peptidase_S8_Asp-AS"/>
</dbReference>
<feature type="active site" description="Charge relay system" evidence="5">
    <location>
        <position position="209"/>
    </location>
</feature>
<dbReference type="GO" id="GO:0006508">
    <property type="term" value="P:proteolysis"/>
    <property type="evidence" value="ECO:0007669"/>
    <property type="project" value="UniProtKB-KW"/>
</dbReference>
<dbReference type="GO" id="GO:0004252">
    <property type="term" value="F:serine-type endopeptidase activity"/>
    <property type="evidence" value="ECO:0007669"/>
    <property type="project" value="UniProtKB-UniRule"/>
</dbReference>
<dbReference type="PROSITE" id="PS00136">
    <property type="entry name" value="SUBTILASE_ASP"/>
    <property type="match status" value="1"/>
</dbReference>
<dbReference type="CDD" id="cd04077">
    <property type="entry name" value="Peptidases_S8_PCSK9_ProteinaseK_like"/>
    <property type="match status" value="1"/>
</dbReference>
<dbReference type="PANTHER" id="PTHR43806">
    <property type="entry name" value="PEPTIDASE S8"/>
    <property type="match status" value="1"/>
</dbReference>
<evidence type="ECO:0000313" key="10">
    <source>
        <dbReference type="Proteomes" id="UP001302602"/>
    </source>
</evidence>
<dbReference type="InterPro" id="IPR050131">
    <property type="entry name" value="Peptidase_S8_subtilisin-like"/>
</dbReference>
<feature type="domain" description="Peptidase S8/S53" evidence="8">
    <location>
        <begin position="169"/>
        <end position="390"/>
    </location>
</feature>
<keyword evidence="7" id="KW-0732">Signal</keyword>
<dbReference type="FunFam" id="3.40.50.200:FF:000007">
    <property type="entry name" value="Subtilisin-like serine protease"/>
    <property type="match status" value="1"/>
</dbReference>
<organism evidence="9 10">
    <name type="scientific">Parathielavia appendiculata</name>
    <dbReference type="NCBI Taxonomy" id="2587402"/>
    <lineage>
        <taxon>Eukaryota</taxon>
        <taxon>Fungi</taxon>
        <taxon>Dikarya</taxon>
        <taxon>Ascomycota</taxon>
        <taxon>Pezizomycotina</taxon>
        <taxon>Sordariomycetes</taxon>
        <taxon>Sordariomycetidae</taxon>
        <taxon>Sordariales</taxon>
        <taxon>Chaetomiaceae</taxon>
        <taxon>Parathielavia</taxon>
    </lineage>
</organism>
<evidence type="ECO:0000256" key="4">
    <source>
        <dbReference type="ARBA" id="ARBA00022825"/>
    </source>
</evidence>
<dbReference type="SUPFAM" id="SSF54897">
    <property type="entry name" value="Protease propeptides/inhibitors"/>
    <property type="match status" value="1"/>
</dbReference>
<gene>
    <name evidence="9" type="ORF">N657DRAFT_572206</name>
</gene>
<evidence type="ECO:0000256" key="2">
    <source>
        <dbReference type="ARBA" id="ARBA00022670"/>
    </source>
</evidence>
<name>A0AAN6Z483_9PEZI</name>
<dbReference type="Gene3D" id="3.40.50.200">
    <property type="entry name" value="Peptidase S8/S53 domain"/>
    <property type="match status" value="1"/>
</dbReference>
<dbReference type="InterPro" id="IPR034193">
    <property type="entry name" value="PCSK9_ProteinaseK-like"/>
</dbReference>
<dbReference type="EMBL" id="MU853227">
    <property type="protein sequence ID" value="KAK4124268.1"/>
    <property type="molecule type" value="Genomic_DNA"/>
</dbReference>
<evidence type="ECO:0000313" key="9">
    <source>
        <dbReference type="EMBL" id="KAK4124268.1"/>
    </source>
</evidence>
<dbReference type="Pfam" id="PF00082">
    <property type="entry name" value="Peptidase_S8"/>
    <property type="match status" value="1"/>
</dbReference>
<evidence type="ECO:0000256" key="5">
    <source>
        <dbReference type="PROSITE-ProRule" id="PRU01240"/>
    </source>
</evidence>
<feature type="signal peptide" evidence="7">
    <location>
        <begin position="1"/>
        <end position="20"/>
    </location>
</feature>
<dbReference type="PANTHER" id="PTHR43806:SF11">
    <property type="entry name" value="CEREVISIN-RELATED"/>
    <property type="match status" value="1"/>
</dbReference>
<dbReference type="AlphaFoldDB" id="A0AAN6Z483"/>
<sequence>MAGRLLTCFTLALAALGVSGLPTSSESNKTEGLYLGVPISNPDTKNAIPHRYIVVYNNSFNDDEIDAHETSVIKTIAKRNIGKRSPMTGKLLSTSVNTYRIGKWRAMALEADDLLVNEIYAANEVSYIEQDAYISLNARKMQGQATTGLARISHAARGAETYVFDDSAGEGITAYVVDTGIRVDHEEFEGRATFGANFIDNVDTDNQGHGSHVAGTIGGKTFGVAKKVQLVAVKVLGADGGGSRTSVIAGMQFVADNATASGRSGKAVMNMSLGGGFSQAINSAINQVEAAGVVPVVAAGNEETDTANTSPGSAEAAITVGSIDQLTDTMSDFSNFGPLVDVFAPGRDVTSVGIRSTTDTLTISGTSMASPHVAGIAAYLMALEGITGVQAVANRIKELAQQTGARARGVPRGTTTLIANNGFR</sequence>
<dbReference type="InterPro" id="IPR036852">
    <property type="entry name" value="Peptidase_S8/S53_dom_sf"/>
</dbReference>
<dbReference type="RefSeq" id="XP_062648039.1">
    <property type="nucleotide sequence ID" value="XM_062788873.1"/>
</dbReference>
<dbReference type="InterPro" id="IPR000209">
    <property type="entry name" value="Peptidase_S8/S53_dom"/>
</dbReference>
<dbReference type="PROSITE" id="PS51892">
    <property type="entry name" value="SUBTILASE"/>
    <property type="match status" value="1"/>
</dbReference>
<proteinExistence type="inferred from homology"/>
<feature type="chain" id="PRO_5042857976" evidence="7">
    <location>
        <begin position="21"/>
        <end position="424"/>
    </location>
</feature>
<comment type="caution">
    <text evidence="9">The sequence shown here is derived from an EMBL/GenBank/DDBJ whole genome shotgun (WGS) entry which is preliminary data.</text>
</comment>
<reference evidence="9" key="1">
    <citation type="journal article" date="2023" name="Mol. Phylogenet. Evol.">
        <title>Genome-scale phylogeny and comparative genomics of the fungal order Sordariales.</title>
        <authorList>
            <person name="Hensen N."/>
            <person name="Bonometti L."/>
            <person name="Westerberg I."/>
            <person name="Brannstrom I.O."/>
            <person name="Guillou S."/>
            <person name="Cros-Aarteil S."/>
            <person name="Calhoun S."/>
            <person name="Haridas S."/>
            <person name="Kuo A."/>
            <person name="Mondo S."/>
            <person name="Pangilinan J."/>
            <person name="Riley R."/>
            <person name="LaButti K."/>
            <person name="Andreopoulos B."/>
            <person name="Lipzen A."/>
            <person name="Chen C."/>
            <person name="Yan M."/>
            <person name="Daum C."/>
            <person name="Ng V."/>
            <person name="Clum A."/>
            <person name="Steindorff A."/>
            <person name="Ohm R.A."/>
            <person name="Martin F."/>
            <person name="Silar P."/>
            <person name="Natvig D.O."/>
            <person name="Lalanne C."/>
            <person name="Gautier V."/>
            <person name="Ament-Velasquez S.L."/>
            <person name="Kruys A."/>
            <person name="Hutchinson M.I."/>
            <person name="Powell A.J."/>
            <person name="Barry K."/>
            <person name="Miller A.N."/>
            <person name="Grigoriev I.V."/>
            <person name="Debuchy R."/>
            <person name="Gladieux P."/>
            <person name="Hiltunen Thoren M."/>
            <person name="Johannesson H."/>
        </authorList>
    </citation>
    <scope>NUCLEOTIDE SEQUENCE</scope>
    <source>
        <strain evidence="9">CBS 731.68</strain>
    </source>
</reference>
<dbReference type="GeneID" id="87825643"/>
<dbReference type="InterPro" id="IPR015500">
    <property type="entry name" value="Peptidase_S8_subtilisin-rel"/>
</dbReference>
<dbReference type="InterPro" id="IPR022398">
    <property type="entry name" value="Peptidase_S8_His-AS"/>
</dbReference>
<dbReference type="PRINTS" id="PR00723">
    <property type="entry name" value="SUBTILISIN"/>
</dbReference>
<protein>
    <submittedName>
        <fullName evidence="9">Subtilisin-like protein</fullName>
    </submittedName>
</protein>